<comment type="subcellular location">
    <subcellularLocation>
        <location evidence="4">Cytoplasm</location>
    </subcellularLocation>
</comment>
<dbReference type="InterPro" id="IPR000999">
    <property type="entry name" value="RNase_III_dom"/>
</dbReference>
<keyword evidence="1 4" id="KW-0540">Nuclease</keyword>
<feature type="active site" evidence="4">
    <location>
        <position position="26"/>
    </location>
</feature>
<dbReference type="PANTHER" id="PTHR34276:SF1">
    <property type="entry name" value="MINI-RIBONUCLEASE 3"/>
    <property type="match status" value="1"/>
</dbReference>
<dbReference type="GO" id="GO:0006364">
    <property type="term" value="P:rRNA processing"/>
    <property type="evidence" value="ECO:0007669"/>
    <property type="project" value="UniProtKB-UniRule"/>
</dbReference>
<evidence type="ECO:0000313" key="7">
    <source>
        <dbReference type="Proteomes" id="UP000637720"/>
    </source>
</evidence>
<dbReference type="HAMAP" id="MF_01468">
    <property type="entry name" value="RNase_Mini_III"/>
    <property type="match status" value="1"/>
</dbReference>
<organism evidence="6 7">
    <name type="scientific">Calditerricola satsumensis</name>
    <dbReference type="NCBI Taxonomy" id="373054"/>
    <lineage>
        <taxon>Bacteria</taxon>
        <taxon>Bacillati</taxon>
        <taxon>Bacillota</taxon>
        <taxon>Bacilli</taxon>
        <taxon>Bacillales</taxon>
        <taxon>Bacillaceae</taxon>
        <taxon>Calditerricola</taxon>
    </lineage>
</organism>
<dbReference type="PIRSF" id="PIRSF005520">
    <property type="entry name" value="UCP005520"/>
    <property type="match status" value="1"/>
</dbReference>
<dbReference type="Pfam" id="PF00636">
    <property type="entry name" value="Ribonuclease_3"/>
    <property type="match status" value="1"/>
</dbReference>
<name>A0A8J3FCD8_9BACI</name>
<reference evidence="6" key="2">
    <citation type="submission" date="2020-09" db="EMBL/GenBank/DDBJ databases">
        <authorList>
            <person name="Sun Q."/>
            <person name="Ohkuma M."/>
        </authorList>
    </citation>
    <scope>NUCLEOTIDE SEQUENCE</scope>
    <source>
        <strain evidence="6">JCM 14719</strain>
    </source>
</reference>
<dbReference type="EMBL" id="BMOF01000046">
    <property type="protein sequence ID" value="GGK05456.1"/>
    <property type="molecule type" value="Genomic_DNA"/>
</dbReference>
<comment type="cofactor">
    <cofactor evidence="4">
        <name>Mg(2+)</name>
        <dbReference type="ChEBI" id="CHEBI:18420"/>
    </cofactor>
</comment>
<evidence type="ECO:0000256" key="1">
    <source>
        <dbReference type="ARBA" id="ARBA00022722"/>
    </source>
</evidence>
<dbReference type="GO" id="GO:0019843">
    <property type="term" value="F:rRNA binding"/>
    <property type="evidence" value="ECO:0007669"/>
    <property type="project" value="UniProtKB-UniRule"/>
</dbReference>
<dbReference type="Gene3D" id="1.10.1520.10">
    <property type="entry name" value="Ribonuclease III domain"/>
    <property type="match status" value="1"/>
</dbReference>
<evidence type="ECO:0000256" key="4">
    <source>
        <dbReference type="HAMAP-Rule" id="MF_01468"/>
    </source>
</evidence>
<dbReference type="SMART" id="SM00535">
    <property type="entry name" value="RIBOc"/>
    <property type="match status" value="1"/>
</dbReference>
<reference evidence="6" key="1">
    <citation type="journal article" date="2014" name="Int. J. Syst. Evol. Microbiol.">
        <title>Complete genome sequence of Corynebacterium casei LMG S-19264T (=DSM 44701T), isolated from a smear-ripened cheese.</title>
        <authorList>
            <consortium name="US DOE Joint Genome Institute (JGI-PGF)"/>
            <person name="Walter F."/>
            <person name="Albersmeier A."/>
            <person name="Kalinowski J."/>
            <person name="Ruckert C."/>
        </authorList>
    </citation>
    <scope>NUCLEOTIDE SEQUENCE</scope>
    <source>
        <strain evidence="6">JCM 14719</strain>
    </source>
</reference>
<keyword evidence="4" id="KW-0690">Ribosome biogenesis</keyword>
<comment type="caution">
    <text evidence="6">The sequence shown here is derived from an EMBL/GenBank/DDBJ whole genome shotgun (WGS) entry which is preliminary data.</text>
</comment>
<dbReference type="InterPro" id="IPR036389">
    <property type="entry name" value="RNase_III_sf"/>
</dbReference>
<protein>
    <recommendedName>
        <fullName evidence="4">Mini-ribonuclease 3</fullName>
        <shortName evidence="4">Mini-3</shortName>
        <shortName evidence="4">Mini-RNase 3</shortName>
        <ecNumber evidence="4">3.1.26.-</ecNumber>
    </recommendedName>
    <alternativeName>
        <fullName evidence="4">Mini-RNase III</fullName>
        <shortName evidence="4">Mini-III</shortName>
    </alternativeName>
</protein>
<dbReference type="RefSeq" id="WP_188817824.1">
    <property type="nucleotide sequence ID" value="NZ_BMOF01000046.1"/>
</dbReference>
<keyword evidence="7" id="KW-1185">Reference proteome</keyword>
<keyword evidence="4" id="KW-0698">rRNA processing</keyword>
<evidence type="ECO:0000313" key="6">
    <source>
        <dbReference type="EMBL" id="GGK05456.1"/>
    </source>
</evidence>
<dbReference type="InterPro" id="IPR008226">
    <property type="entry name" value="Mini3_fam"/>
</dbReference>
<dbReference type="EC" id="3.1.26.-" evidence="4"/>
<accession>A0A8J3FCD8</accession>
<keyword evidence="2 4" id="KW-0255">Endonuclease</keyword>
<feature type="domain" description="RNase III" evidence="5">
    <location>
        <begin position="1"/>
        <end position="134"/>
    </location>
</feature>
<comment type="subunit">
    <text evidence="4">Homodimer.</text>
</comment>
<dbReference type="GO" id="GO:0005737">
    <property type="term" value="C:cytoplasm"/>
    <property type="evidence" value="ECO:0007669"/>
    <property type="project" value="UniProtKB-SubCell"/>
</dbReference>
<proteinExistence type="inferred from homology"/>
<dbReference type="PANTHER" id="PTHR34276">
    <property type="entry name" value="MINI-RIBONUCLEASE 3"/>
    <property type="match status" value="1"/>
</dbReference>
<gene>
    <name evidence="4 6" type="primary">mrnC</name>
    <name evidence="6" type="ORF">GCM10007043_19360</name>
</gene>
<evidence type="ECO:0000259" key="5">
    <source>
        <dbReference type="SMART" id="SM00535"/>
    </source>
</evidence>
<sequence>MKLTVDVTLPRAPDMLHPLVLAYVGDAVYELYVRTHLLARGILKPGDLQRAAVAYVSARGQAQVVHRLLPLLREEEAAVLRRGRNAKSGVPKNARVADYRLSTGLESLFGYLYLTGQEGRLRELIAHALAVLDGEGGPQEPEGSETR</sequence>
<evidence type="ECO:0000256" key="2">
    <source>
        <dbReference type="ARBA" id="ARBA00022759"/>
    </source>
</evidence>
<dbReference type="AlphaFoldDB" id="A0A8J3FCD8"/>
<dbReference type="GO" id="GO:0004525">
    <property type="term" value="F:ribonuclease III activity"/>
    <property type="evidence" value="ECO:0007669"/>
    <property type="project" value="InterPro"/>
</dbReference>
<keyword evidence="4" id="KW-0694">RNA-binding</keyword>
<keyword evidence="3 4" id="KW-0378">Hydrolase</keyword>
<comment type="similarity">
    <text evidence="4">Belongs to the MrnC RNase family.</text>
</comment>
<dbReference type="SUPFAM" id="SSF69065">
    <property type="entry name" value="RNase III domain-like"/>
    <property type="match status" value="1"/>
</dbReference>
<keyword evidence="4" id="KW-0460">Magnesium</keyword>
<dbReference type="CDD" id="cd00593">
    <property type="entry name" value="RIBOc"/>
    <property type="match status" value="1"/>
</dbReference>
<keyword evidence="4" id="KW-0699">rRNA-binding</keyword>
<keyword evidence="4" id="KW-0963">Cytoplasm</keyword>
<dbReference type="Proteomes" id="UP000637720">
    <property type="component" value="Unassembled WGS sequence"/>
</dbReference>
<evidence type="ECO:0000256" key="3">
    <source>
        <dbReference type="ARBA" id="ARBA00022801"/>
    </source>
</evidence>
<comment type="function">
    <text evidence="4">Involved in correct processing of both the 5' and 3' ends of 23S rRNA precursor. Processes 30S rRNA precursor transcript even in absence of ribonuclease 3 (Rnc); Rnc processes 30S rRNA into smaller rRNA precursors.</text>
</comment>